<accession>T1ELN9</accession>
<dbReference type="HOGENOM" id="CLU_025092_4_0_1"/>
<evidence type="ECO:0000259" key="3">
    <source>
        <dbReference type="PROSITE" id="PS50132"/>
    </source>
</evidence>
<organism evidence="6 7">
    <name type="scientific">Helobdella robusta</name>
    <name type="common">Californian leech</name>
    <dbReference type="NCBI Taxonomy" id="6412"/>
    <lineage>
        <taxon>Eukaryota</taxon>
        <taxon>Metazoa</taxon>
        <taxon>Spiralia</taxon>
        <taxon>Lophotrochozoa</taxon>
        <taxon>Annelida</taxon>
        <taxon>Clitellata</taxon>
        <taxon>Hirudinea</taxon>
        <taxon>Rhynchobdellida</taxon>
        <taxon>Glossiphoniidae</taxon>
        <taxon>Helobdella</taxon>
    </lineage>
</organism>
<dbReference type="PANTHER" id="PTHR45746:SF6">
    <property type="entry name" value="LP21163P"/>
    <property type="match status" value="1"/>
</dbReference>
<dbReference type="EMBL" id="KB097143">
    <property type="protein sequence ID" value="ESN98782.1"/>
    <property type="molecule type" value="Genomic_DNA"/>
</dbReference>
<dbReference type="InterPro" id="IPR047016">
    <property type="entry name" value="RGS6/7/9/11"/>
</dbReference>
<dbReference type="GO" id="GO:0043005">
    <property type="term" value="C:neuron projection"/>
    <property type="evidence" value="ECO:0000318"/>
    <property type="project" value="GO_Central"/>
</dbReference>
<dbReference type="OrthoDB" id="196547at2759"/>
<dbReference type="FunFam" id="1.10.167.10:FF:000001">
    <property type="entry name" value="Putative regulator of g-protein signaling 12"/>
    <property type="match status" value="1"/>
</dbReference>
<gene>
    <name evidence="6" type="primary">20197489</name>
    <name evidence="5" type="ORF">HELRODRAFT_155898</name>
</gene>
<dbReference type="PANTHER" id="PTHR45746">
    <property type="entry name" value="LP21163P"/>
    <property type="match status" value="1"/>
</dbReference>
<keyword evidence="2" id="KW-0472">Membrane</keyword>
<dbReference type="SUPFAM" id="SSF48097">
    <property type="entry name" value="Regulator of G-protein signaling, RGS"/>
    <property type="match status" value="1"/>
</dbReference>
<reference evidence="5 7" key="2">
    <citation type="journal article" date="2013" name="Nature">
        <title>Insights into bilaterian evolution from three spiralian genomes.</title>
        <authorList>
            <person name="Simakov O."/>
            <person name="Marletaz F."/>
            <person name="Cho S.J."/>
            <person name="Edsinger-Gonzales E."/>
            <person name="Havlak P."/>
            <person name="Hellsten U."/>
            <person name="Kuo D.H."/>
            <person name="Larsson T."/>
            <person name="Lv J."/>
            <person name="Arendt D."/>
            <person name="Savage R."/>
            <person name="Osoegawa K."/>
            <person name="de Jong P."/>
            <person name="Grimwood J."/>
            <person name="Chapman J.A."/>
            <person name="Shapiro H."/>
            <person name="Aerts A."/>
            <person name="Otillar R.P."/>
            <person name="Terry A.Y."/>
            <person name="Boore J.L."/>
            <person name="Grigoriev I.V."/>
            <person name="Lindberg D.R."/>
            <person name="Seaver E.C."/>
            <person name="Weisblat D.A."/>
            <person name="Putnam N.H."/>
            <person name="Rokhsar D.S."/>
        </authorList>
    </citation>
    <scope>NUCLEOTIDE SEQUENCE</scope>
</reference>
<dbReference type="InterPro" id="IPR040759">
    <property type="entry name" value="RGS_DHEX"/>
</dbReference>
<dbReference type="Pfam" id="PF00610">
    <property type="entry name" value="DEP"/>
    <property type="match status" value="1"/>
</dbReference>
<dbReference type="Proteomes" id="UP000015101">
    <property type="component" value="Unassembled WGS sequence"/>
</dbReference>
<dbReference type="EMBL" id="AMQM01001052">
    <property type="status" value="NOT_ANNOTATED_CDS"/>
    <property type="molecule type" value="Genomic_DNA"/>
</dbReference>
<dbReference type="PROSITE" id="PS50132">
    <property type="entry name" value="RGS"/>
    <property type="match status" value="1"/>
</dbReference>
<dbReference type="SMART" id="SM00049">
    <property type="entry name" value="DEP"/>
    <property type="match status" value="1"/>
</dbReference>
<dbReference type="Gene3D" id="1.10.10.10">
    <property type="entry name" value="Winged helix-like DNA-binding domain superfamily/Winged helix DNA-binding domain"/>
    <property type="match status" value="1"/>
</dbReference>
<dbReference type="Pfam" id="PF00615">
    <property type="entry name" value="RGS"/>
    <property type="match status" value="1"/>
</dbReference>
<feature type="domain" description="DEP" evidence="4">
    <location>
        <begin position="11"/>
        <end position="86"/>
    </location>
</feature>
<dbReference type="PROSITE" id="PS50186">
    <property type="entry name" value="DEP"/>
    <property type="match status" value="1"/>
</dbReference>
<dbReference type="OMA" id="CCLTHER"/>
<dbReference type="CDD" id="cd04450">
    <property type="entry name" value="DEP_RGS7-like"/>
    <property type="match status" value="1"/>
</dbReference>
<dbReference type="InParanoid" id="T1ELN9"/>
<reference evidence="7" key="1">
    <citation type="submission" date="2012-12" db="EMBL/GenBank/DDBJ databases">
        <authorList>
            <person name="Hellsten U."/>
            <person name="Grimwood J."/>
            <person name="Chapman J.A."/>
            <person name="Shapiro H."/>
            <person name="Aerts A."/>
            <person name="Otillar R.P."/>
            <person name="Terry A.Y."/>
            <person name="Boore J.L."/>
            <person name="Simakov O."/>
            <person name="Marletaz F."/>
            <person name="Cho S.-J."/>
            <person name="Edsinger-Gonzales E."/>
            <person name="Havlak P."/>
            <person name="Kuo D.-H."/>
            <person name="Larsson T."/>
            <person name="Lv J."/>
            <person name="Arendt D."/>
            <person name="Savage R."/>
            <person name="Osoegawa K."/>
            <person name="de Jong P."/>
            <person name="Lindberg D.R."/>
            <person name="Seaver E.C."/>
            <person name="Weisblat D.A."/>
            <person name="Putnam N.H."/>
            <person name="Grigoriev I.V."/>
            <person name="Rokhsar D.S."/>
        </authorList>
    </citation>
    <scope>NUCLEOTIDE SEQUENCE</scope>
</reference>
<dbReference type="FunFam" id="1.10.1240.60:FF:000001">
    <property type="entry name" value="Regulator of G-protein signaling 6"/>
    <property type="match status" value="1"/>
</dbReference>
<dbReference type="PRINTS" id="PR01301">
    <property type="entry name" value="RGSPROTEIN"/>
</dbReference>
<evidence type="ECO:0000313" key="7">
    <source>
        <dbReference type="Proteomes" id="UP000015101"/>
    </source>
</evidence>
<dbReference type="GO" id="GO:0008277">
    <property type="term" value="P:regulation of G protein-coupled receptor signaling pathway"/>
    <property type="evidence" value="ECO:0007669"/>
    <property type="project" value="InterPro"/>
</dbReference>
<dbReference type="InterPro" id="IPR000591">
    <property type="entry name" value="DEP_dom"/>
</dbReference>
<reference evidence="6" key="3">
    <citation type="submission" date="2015-06" db="UniProtKB">
        <authorList>
            <consortium name="EnsemblMetazoa"/>
        </authorList>
    </citation>
    <scope>IDENTIFICATION</scope>
</reference>
<dbReference type="Pfam" id="PF00631">
    <property type="entry name" value="G-gamma"/>
    <property type="match status" value="1"/>
</dbReference>
<dbReference type="InterPro" id="IPR036390">
    <property type="entry name" value="WH_DNA-bd_sf"/>
</dbReference>
<dbReference type="KEGG" id="hro:HELRODRAFT_155898"/>
<dbReference type="InterPro" id="IPR016137">
    <property type="entry name" value="RGS"/>
</dbReference>
<dbReference type="GO" id="GO:0035556">
    <property type="term" value="P:intracellular signal transduction"/>
    <property type="evidence" value="ECO:0007669"/>
    <property type="project" value="InterPro"/>
</dbReference>
<dbReference type="SMART" id="SM00224">
    <property type="entry name" value="GGL"/>
    <property type="match status" value="1"/>
</dbReference>
<dbReference type="InterPro" id="IPR015898">
    <property type="entry name" value="G-protein_gamma-like_dom"/>
</dbReference>
<keyword evidence="2" id="KW-0812">Transmembrane</keyword>
<dbReference type="InterPro" id="IPR047017">
    <property type="entry name" value="RGS6/7/9/11_DHEX_sf"/>
</dbReference>
<dbReference type="Pfam" id="PF18148">
    <property type="entry name" value="RGS_DHEX"/>
    <property type="match status" value="1"/>
</dbReference>
<dbReference type="GO" id="GO:0005737">
    <property type="term" value="C:cytoplasm"/>
    <property type="evidence" value="ECO:0000318"/>
    <property type="project" value="GO_Central"/>
</dbReference>
<keyword evidence="2" id="KW-1133">Transmembrane helix</keyword>
<protein>
    <recommendedName>
        <fullName evidence="8">RGS domain-containing protein</fullName>
    </recommendedName>
</protein>
<dbReference type="CDD" id="cd00068">
    <property type="entry name" value="GGL"/>
    <property type="match status" value="1"/>
</dbReference>
<dbReference type="SUPFAM" id="SSF46785">
    <property type="entry name" value="Winged helix' DNA-binding domain"/>
    <property type="match status" value="1"/>
</dbReference>
<dbReference type="CTD" id="20197489"/>
<dbReference type="Gene3D" id="4.10.260.10">
    <property type="entry name" value="Transducin (heterotrimeric G protein), gamma chain"/>
    <property type="match status" value="1"/>
</dbReference>
<dbReference type="SUPFAM" id="SSF48670">
    <property type="entry name" value="Transducin (heterotrimeric G protein), gamma chain"/>
    <property type="match status" value="1"/>
</dbReference>
<dbReference type="GO" id="GO:0007186">
    <property type="term" value="P:G protein-coupled receptor signaling pathway"/>
    <property type="evidence" value="ECO:0000318"/>
    <property type="project" value="GO_Central"/>
</dbReference>
<dbReference type="GeneID" id="20197489"/>
<feature type="domain" description="RGS" evidence="3">
    <location>
        <begin position="294"/>
        <end position="411"/>
    </location>
</feature>
<dbReference type="InterPro" id="IPR036284">
    <property type="entry name" value="GGL_sf"/>
</dbReference>
<keyword evidence="7" id="KW-1185">Reference proteome</keyword>
<dbReference type="GO" id="GO:0005096">
    <property type="term" value="F:GTPase activator activity"/>
    <property type="evidence" value="ECO:0000318"/>
    <property type="project" value="GO_Central"/>
</dbReference>
<sequence>MESLIERMQSCQGGIPVRTAKHFLTKIPTCFTGAAFVEWLVTNLDVTDHNELMHLAHLISSHGYVFPIDDHVLTVKNDFTYYRFQTPFLWPSNNWQPDDYDYAVYLCKRTMQNKQRLELADHEAQALARLQKTFSRKWEFIYLQAEAQAKVDRRRDRIERKVLDSQEQAFWDLHRPAPGCVNTTEEDLKKTQRCMKDLLYPLSILFHYIVTLAFLSKLLSQIEKFQGLLQRRRVKVSKVSECYMSFSEQYSEYDPFVTTSHPPNPWISDSTDFWQLQDSNFEIPAWRINRWSFGLHELLKDPAGREHFRLFLQKEFSAENLKFWEACERLKKISLKEVKSAVLEIYNDHLGKMSTDPVNLDGRVLESVKKNVESDPSNRYCLDEAQDHIFLLMKRDSYNRFIRLDLHKEFCKSSRKKGRNVATFPDPMLKYSSNFH</sequence>
<evidence type="ECO:0000259" key="4">
    <source>
        <dbReference type="PROSITE" id="PS50186"/>
    </source>
</evidence>
<evidence type="ECO:0000313" key="5">
    <source>
        <dbReference type="EMBL" id="ESN98782.1"/>
    </source>
</evidence>
<proteinExistence type="predicted"/>
<dbReference type="EnsemblMetazoa" id="HelroT155898">
    <property type="protein sequence ID" value="HelroP155898"/>
    <property type="gene ID" value="HelroG155898"/>
</dbReference>
<dbReference type="SMART" id="SM01224">
    <property type="entry name" value="G_gamma"/>
    <property type="match status" value="1"/>
</dbReference>
<dbReference type="AlphaFoldDB" id="T1ELN9"/>
<dbReference type="InterPro" id="IPR044926">
    <property type="entry name" value="RGS_subdomain_2"/>
</dbReference>
<evidence type="ECO:0000313" key="6">
    <source>
        <dbReference type="EnsemblMetazoa" id="HelroP155898"/>
    </source>
</evidence>
<name>T1ELN9_HELRO</name>
<evidence type="ECO:0000256" key="1">
    <source>
        <dbReference type="ARBA" id="ARBA00022700"/>
    </source>
</evidence>
<dbReference type="SMART" id="SM00315">
    <property type="entry name" value="RGS"/>
    <property type="match status" value="1"/>
</dbReference>
<dbReference type="InterPro" id="IPR036388">
    <property type="entry name" value="WH-like_DNA-bd_sf"/>
</dbReference>
<keyword evidence="1" id="KW-0734">Signal transduction inhibitor</keyword>
<dbReference type="Gene3D" id="1.10.1240.60">
    <property type="match status" value="1"/>
</dbReference>
<dbReference type="InterPro" id="IPR036305">
    <property type="entry name" value="RGS_sf"/>
</dbReference>
<evidence type="ECO:0000256" key="2">
    <source>
        <dbReference type="SAM" id="Phobius"/>
    </source>
</evidence>
<dbReference type="Gene3D" id="1.10.167.10">
    <property type="entry name" value="Regulator of G-protein Signalling 4, domain 2"/>
    <property type="match status" value="1"/>
</dbReference>
<dbReference type="RefSeq" id="XP_009022751.1">
    <property type="nucleotide sequence ID" value="XM_009024503.1"/>
</dbReference>
<dbReference type="STRING" id="6412.T1ELN9"/>
<dbReference type="eggNOG" id="KOG3589">
    <property type="taxonomic scope" value="Eukaryota"/>
</dbReference>
<feature type="transmembrane region" description="Helical" evidence="2">
    <location>
        <begin position="198"/>
        <end position="219"/>
    </location>
</feature>
<dbReference type="GO" id="GO:0009968">
    <property type="term" value="P:negative regulation of signal transduction"/>
    <property type="evidence" value="ECO:0007669"/>
    <property type="project" value="UniProtKB-KW"/>
</dbReference>
<evidence type="ECO:0008006" key="8">
    <source>
        <dbReference type="Google" id="ProtNLM"/>
    </source>
</evidence>